<dbReference type="AlphaFoldDB" id="A0A225DF04"/>
<evidence type="ECO:0000256" key="1">
    <source>
        <dbReference type="SAM" id="MobiDB-lite"/>
    </source>
</evidence>
<dbReference type="NCBIfam" id="NF033551">
    <property type="entry name" value="transpos_IS1182"/>
    <property type="match status" value="1"/>
</dbReference>
<dbReference type="Pfam" id="PF05598">
    <property type="entry name" value="DUF772"/>
    <property type="match status" value="1"/>
</dbReference>
<sequence length="429" mass="46757">MAEPSPLPLPPPRLRSPDRQQILSATPIDGLIDTDHQARAVWDFCRGLDLATLTDRIRSREGGPGRAALDPRLGVALWLYATLEGVGSARALADLCTDHTAFRWLCGGVSVNYHTLADFRTDHPDVLDRLLTHSVVVLREQHLVDLNRVAVDGMRVRASAGASSFHRRPTLDECLAEAEDQVARLKEEMDDDPSAPSRRHAAARERAARERVDRVRRALDRLPELEAKKKPAAREQARCSTTDPEATVMKMADGGFRPAYNVQLVADCGSLAIVAVAVTTTGSDAGQLTPLLDQIGDRHGVYPRDVLADGGFINLSDLTQAEDASRGCTVYAPVPQPKDPTRDPHQPLPTDGPVIGRWRTRMGTPDARGIYRQRAATIECVNAQARNRGLVRLLVRGVAKVKAVALWFAVAHNVACGVRLRAAAVERAA</sequence>
<dbReference type="InterPro" id="IPR025668">
    <property type="entry name" value="Tnp_DDE_dom"/>
</dbReference>
<evidence type="ECO:0000313" key="5">
    <source>
        <dbReference type="EMBL" id="OWK45477.1"/>
    </source>
</evidence>
<comment type="caution">
    <text evidence="4">The sequence shown here is derived from an EMBL/GenBank/DDBJ whole genome shotgun (WGS) entry which is preliminary data.</text>
</comment>
<dbReference type="EMBL" id="NIDE01000017">
    <property type="protein sequence ID" value="OWK35916.1"/>
    <property type="molecule type" value="Genomic_DNA"/>
</dbReference>
<dbReference type="RefSeq" id="WP_088253204.1">
    <property type="nucleotide sequence ID" value="NZ_NIDE01000002.1"/>
</dbReference>
<evidence type="ECO:0000259" key="3">
    <source>
        <dbReference type="Pfam" id="PF13751"/>
    </source>
</evidence>
<dbReference type="Pfam" id="PF13751">
    <property type="entry name" value="DDE_Tnp_1_6"/>
    <property type="match status" value="1"/>
</dbReference>
<evidence type="ECO:0000259" key="2">
    <source>
        <dbReference type="Pfam" id="PF05598"/>
    </source>
</evidence>
<name>A0A225DF04_9BACT</name>
<evidence type="ECO:0000313" key="6">
    <source>
        <dbReference type="Proteomes" id="UP000214646"/>
    </source>
</evidence>
<gene>
    <name evidence="5" type="ORF">FRUB_01808</name>
    <name evidence="4" type="ORF">FRUB_08479</name>
</gene>
<dbReference type="PANTHER" id="PTHR33408">
    <property type="entry name" value="TRANSPOSASE"/>
    <property type="match status" value="1"/>
</dbReference>
<feature type="domain" description="Transposase DDE" evidence="3">
    <location>
        <begin position="359"/>
        <end position="414"/>
    </location>
</feature>
<proteinExistence type="predicted"/>
<dbReference type="PANTHER" id="PTHR33408:SF4">
    <property type="entry name" value="TRANSPOSASE DDE DOMAIN-CONTAINING PROTEIN"/>
    <property type="match status" value="1"/>
</dbReference>
<dbReference type="OrthoDB" id="292754at2"/>
<dbReference type="Proteomes" id="UP000214646">
    <property type="component" value="Unassembled WGS sequence"/>
</dbReference>
<feature type="compositionally biased region" description="Basic and acidic residues" evidence="1">
    <location>
        <begin position="223"/>
        <end position="237"/>
    </location>
</feature>
<feature type="region of interest" description="Disordered" evidence="1">
    <location>
        <begin position="223"/>
        <end position="242"/>
    </location>
</feature>
<evidence type="ECO:0000313" key="4">
    <source>
        <dbReference type="EMBL" id="OWK35916.1"/>
    </source>
</evidence>
<feature type="region of interest" description="Disordered" evidence="1">
    <location>
        <begin position="185"/>
        <end position="212"/>
    </location>
</feature>
<feature type="compositionally biased region" description="Basic and acidic residues" evidence="1">
    <location>
        <begin position="202"/>
        <end position="212"/>
    </location>
</feature>
<protein>
    <submittedName>
        <fullName evidence="4">Mobile element protein</fullName>
    </submittedName>
</protein>
<organism evidence="4 6">
    <name type="scientific">Fimbriiglobus ruber</name>
    <dbReference type="NCBI Taxonomy" id="1908690"/>
    <lineage>
        <taxon>Bacteria</taxon>
        <taxon>Pseudomonadati</taxon>
        <taxon>Planctomycetota</taxon>
        <taxon>Planctomycetia</taxon>
        <taxon>Gemmatales</taxon>
        <taxon>Gemmataceae</taxon>
        <taxon>Fimbriiglobus</taxon>
    </lineage>
</organism>
<dbReference type="InterPro" id="IPR047629">
    <property type="entry name" value="IS1182_transpos"/>
</dbReference>
<keyword evidence="6" id="KW-1185">Reference proteome</keyword>
<reference evidence="4" key="2">
    <citation type="journal article" date="2018" name="Appl. Environ. Microbiol.">
        <title>Genome Analysis of Fimbriiglobus ruber SP5(T), a Planctomycete with Confirmed Chitinolytic Capability.</title>
        <authorList>
            <person name="Ravin N.V."/>
            <person name="Rakitin A.L."/>
            <person name="Ivanova A.A."/>
            <person name="Beletsky A.V."/>
            <person name="Kulichevskaya I.S."/>
            <person name="Mardanov A.V."/>
            <person name="Dedysh S.N."/>
        </authorList>
    </citation>
    <scope>NUCLEOTIDE SEQUENCE</scope>
    <source>
        <strain evidence="4">SP5</strain>
    </source>
</reference>
<reference evidence="6" key="1">
    <citation type="submission" date="2017-06" db="EMBL/GenBank/DDBJ databases">
        <title>Genome analysis of Fimbriiglobus ruber SP5, the first member of the order Planctomycetales with confirmed chitinolytic capability.</title>
        <authorList>
            <person name="Ravin N.V."/>
            <person name="Rakitin A.L."/>
            <person name="Ivanova A.A."/>
            <person name="Beletsky A.V."/>
            <person name="Kulichevskaya I.S."/>
            <person name="Mardanov A.V."/>
            <person name="Dedysh S.N."/>
        </authorList>
    </citation>
    <scope>NUCLEOTIDE SEQUENCE [LARGE SCALE GENOMIC DNA]</scope>
    <source>
        <strain evidence="6">SP5</strain>
    </source>
</reference>
<feature type="domain" description="Transposase InsH N-terminal" evidence="2">
    <location>
        <begin position="48"/>
        <end position="121"/>
    </location>
</feature>
<dbReference type="InterPro" id="IPR008490">
    <property type="entry name" value="Transposase_InsH_N"/>
</dbReference>
<accession>A0A225DF04</accession>
<dbReference type="EMBL" id="NIDE01000002">
    <property type="protein sequence ID" value="OWK45477.1"/>
    <property type="molecule type" value="Genomic_DNA"/>
</dbReference>